<dbReference type="NCBIfam" id="TIGR00732">
    <property type="entry name" value="dprA"/>
    <property type="match status" value="1"/>
</dbReference>
<dbReference type="Proteomes" id="UP001501166">
    <property type="component" value="Unassembled WGS sequence"/>
</dbReference>
<dbReference type="PANTHER" id="PTHR43022:SF1">
    <property type="entry name" value="PROTEIN SMF"/>
    <property type="match status" value="1"/>
</dbReference>
<dbReference type="InterPro" id="IPR057666">
    <property type="entry name" value="DrpA_SLOG"/>
</dbReference>
<dbReference type="InterPro" id="IPR003488">
    <property type="entry name" value="DprA"/>
</dbReference>
<protein>
    <submittedName>
        <fullName evidence="3">DNA-processing protein DprA</fullName>
    </submittedName>
</protein>
<reference evidence="3 4" key="1">
    <citation type="journal article" date="2019" name="Int. J. Syst. Evol. Microbiol.">
        <title>The Global Catalogue of Microorganisms (GCM) 10K type strain sequencing project: providing services to taxonomists for standard genome sequencing and annotation.</title>
        <authorList>
            <consortium name="The Broad Institute Genomics Platform"/>
            <consortium name="The Broad Institute Genome Sequencing Center for Infectious Disease"/>
            <person name="Wu L."/>
            <person name="Ma J."/>
        </authorList>
    </citation>
    <scope>NUCLEOTIDE SEQUENCE [LARGE SCALE GENOMIC DNA]</scope>
    <source>
        <strain evidence="3 4">JCM 12662</strain>
    </source>
</reference>
<evidence type="ECO:0000259" key="2">
    <source>
        <dbReference type="Pfam" id="PF02481"/>
    </source>
</evidence>
<feature type="domain" description="Smf/DprA SLOG" evidence="2">
    <location>
        <begin position="79"/>
        <end position="287"/>
    </location>
</feature>
<evidence type="ECO:0000313" key="3">
    <source>
        <dbReference type="EMBL" id="GAA0372341.1"/>
    </source>
</evidence>
<comment type="caution">
    <text evidence="3">The sequence shown here is derived from an EMBL/GenBank/DDBJ whole genome shotgun (WGS) entry which is preliminary data.</text>
</comment>
<evidence type="ECO:0000313" key="4">
    <source>
        <dbReference type="Proteomes" id="UP001501166"/>
    </source>
</evidence>
<accession>A0ABN0XTF2</accession>
<dbReference type="PANTHER" id="PTHR43022">
    <property type="entry name" value="PROTEIN SMF"/>
    <property type="match status" value="1"/>
</dbReference>
<sequence length="299" mass="33488">MTALTEDDILILLAHYSGLTRKEKWAIVHEWMPQLVDGPYKDKNKVKLTYQKKHAFLTYLKTRSLTSLKETYAKQSINMVTLASDYYPYLLKHIYDPPFVLFFKGDLSLLDFPLMGVVGARECTQYGKQALDRVLPELVEHNVGIVSGLAKGIDAYAHKETIRLQGKTIGIIGTGLDVTYPRDTVALQAHLSLHHLVLSEYPLGTPPRKHHFPMRNRIISGLSDGVLVIEARARSGSLITARMALEEGRDVFAVPGSIFSELSKGCNDLIKLGAIPVTEASDILNEWKSDKNVKHFSMK</sequence>
<comment type="similarity">
    <text evidence="1">Belongs to the DprA/Smf family.</text>
</comment>
<dbReference type="Pfam" id="PF02481">
    <property type="entry name" value="DNA_processg_A"/>
    <property type="match status" value="1"/>
</dbReference>
<evidence type="ECO:0000256" key="1">
    <source>
        <dbReference type="ARBA" id="ARBA00006525"/>
    </source>
</evidence>
<proteinExistence type="inferred from homology"/>
<dbReference type="EMBL" id="BAAACW010000167">
    <property type="protein sequence ID" value="GAA0372341.1"/>
    <property type="molecule type" value="Genomic_DNA"/>
</dbReference>
<organism evidence="3 4">
    <name type="scientific">Alkalibacterium iburiense</name>
    <dbReference type="NCBI Taxonomy" id="290589"/>
    <lineage>
        <taxon>Bacteria</taxon>
        <taxon>Bacillati</taxon>
        <taxon>Bacillota</taxon>
        <taxon>Bacilli</taxon>
        <taxon>Lactobacillales</taxon>
        <taxon>Carnobacteriaceae</taxon>
        <taxon>Alkalibacterium</taxon>
    </lineage>
</organism>
<keyword evidence="4" id="KW-1185">Reference proteome</keyword>
<dbReference type="SUPFAM" id="SSF102405">
    <property type="entry name" value="MCP/YpsA-like"/>
    <property type="match status" value="1"/>
</dbReference>
<dbReference type="RefSeq" id="WP_343757057.1">
    <property type="nucleotide sequence ID" value="NZ_BAAACW010000167.1"/>
</dbReference>
<gene>
    <name evidence="3" type="primary">dprA</name>
    <name evidence="3" type="ORF">GCM10008932_24530</name>
</gene>
<dbReference type="Gene3D" id="3.40.50.450">
    <property type="match status" value="1"/>
</dbReference>
<name>A0ABN0XTF2_9LACT</name>